<dbReference type="GO" id="GO:0050380">
    <property type="term" value="F:undecaprenyl-diphosphatase activity"/>
    <property type="evidence" value="ECO:0007669"/>
    <property type="project" value="UniProtKB-EC"/>
</dbReference>
<dbReference type="AlphaFoldDB" id="A0A097EP98"/>
<evidence type="ECO:0000256" key="4">
    <source>
        <dbReference type="SAM" id="Phobius"/>
    </source>
</evidence>
<dbReference type="KEGG" id="frf:LO80_05015"/>
<dbReference type="InterPro" id="IPR000326">
    <property type="entry name" value="PAP2/HPO"/>
</dbReference>
<comment type="catalytic activity">
    <reaction evidence="3">
        <text>di-trans,octa-cis-undecaprenyl diphosphate + H2O = di-trans,octa-cis-undecaprenyl phosphate + phosphate + H(+)</text>
        <dbReference type="Rhea" id="RHEA:28094"/>
        <dbReference type="ChEBI" id="CHEBI:15377"/>
        <dbReference type="ChEBI" id="CHEBI:15378"/>
        <dbReference type="ChEBI" id="CHEBI:43474"/>
        <dbReference type="ChEBI" id="CHEBI:58405"/>
        <dbReference type="ChEBI" id="CHEBI:60392"/>
        <dbReference type="EC" id="3.6.1.27"/>
    </reaction>
</comment>
<dbReference type="EMBL" id="CP009574">
    <property type="protein sequence ID" value="AIT09388.1"/>
    <property type="molecule type" value="Genomic_DNA"/>
</dbReference>
<proteinExistence type="predicted"/>
<dbReference type="PANTHER" id="PTHR14969">
    <property type="entry name" value="SPHINGOSINE-1-PHOSPHATE PHOSPHOHYDROLASE"/>
    <property type="match status" value="1"/>
</dbReference>
<dbReference type="STRING" id="1547445.LO80_05015"/>
<feature type="transmembrane region" description="Helical" evidence="4">
    <location>
        <begin position="185"/>
        <end position="205"/>
    </location>
</feature>
<keyword evidence="4" id="KW-1133">Transmembrane helix</keyword>
<keyword evidence="7" id="KW-1185">Reference proteome</keyword>
<sequence>MNCIDCKLVKNTTIFGILTLIIVTFSYNFIDIKVTSIIHTSDFFGTGISTLAVFFSKIFSPKIWAVITVIVTAICIFKYITKKTSPKLYTMSLTLIITFFISGTLKVLLARSRPELLLFDNQYGFHFFSFKSAYNSMPSGHTVFTFAGLLAVANFFEKKYITLIAIIIGCLVAASRVIILDHYVSDVIVSAYIGTFAYLWAKAFVESNNLTTKNE</sequence>
<dbReference type="Gene3D" id="1.20.144.10">
    <property type="entry name" value="Phosphatidic acid phosphatase type 2/haloperoxidase"/>
    <property type="match status" value="1"/>
</dbReference>
<feature type="transmembrane region" description="Helical" evidence="4">
    <location>
        <begin position="88"/>
        <end position="109"/>
    </location>
</feature>
<dbReference type="eggNOG" id="COG0671">
    <property type="taxonomic scope" value="Bacteria"/>
</dbReference>
<name>A0A097EP98_9GAMM</name>
<dbReference type="HOGENOM" id="CLU_1298272_0_0_6"/>
<evidence type="ECO:0000259" key="5">
    <source>
        <dbReference type="SMART" id="SM00014"/>
    </source>
</evidence>
<evidence type="ECO:0000313" key="7">
    <source>
        <dbReference type="Proteomes" id="UP000029672"/>
    </source>
</evidence>
<feature type="transmembrane region" description="Helical" evidence="4">
    <location>
        <begin position="12"/>
        <end position="30"/>
    </location>
</feature>
<dbReference type="PANTHER" id="PTHR14969:SF13">
    <property type="entry name" value="AT30094P"/>
    <property type="match status" value="1"/>
</dbReference>
<feature type="transmembrane region" description="Helical" evidence="4">
    <location>
        <begin position="160"/>
        <end position="179"/>
    </location>
</feature>
<dbReference type="Proteomes" id="UP000029672">
    <property type="component" value="Chromosome"/>
</dbReference>
<protein>
    <recommendedName>
        <fullName evidence="1">undecaprenyl-diphosphate phosphatase</fullName>
        <ecNumber evidence="1">3.6.1.27</ecNumber>
    </recommendedName>
    <alternativeName>
        <fullName evidence="2">Undecaprenyl pyrophosphate phosphatase</fullName>
    </alternativeName>
</protein>
<feature type="transmembrane region" description="Helical" evidence="4">
    <location>
        <begin position="133"/>
        <end position="153"/>
    </location>
</feature>
<dbReference type="Pfam" id="PF01569">
    <property type="entry name" value="PAP2"/>
    <property type="match status" value="1"/>
</dbReference>
<feature type="transmembrane region" description="Helical" evidence="4">
    <location>
        <begin position="62"/>
        <end position="81"/>
    </location>
</feature>
<gene>
    <name evidence="6" type="ORF">LO80_05015</name>
</gene>
<dbReference type="EC" id="3.6.1.27" evidence="1"/>
<keyword evidence="4" id="KW-0812">Transmembrane</keyword>
<evidence type="ECO:0000256" key="3">
    <source>
        <dbReference type="ARBA" id="ARBA00047594"/>
    </source>
</evidence>
<evidence type="ECO:0000313" key="6">
    <source>
        <dbReference type="EMBL" id="AIT09388.1"/>
    </source>
</evidence>
<dbReference type="InterPro" id="IPR036938">
    <property type="entry name" value="PAP2/HPO_sf"/>
</dbReference>
<accession>A0A097EP98</accession>
<dbReference type="OrthoDB" id="6399397at2"/>
<evidence type="ECO:0000256" key="2">
    <source>
        <dbReference type="ARBA" id="ARBA00032707"/>
    </source>
</evidence>
<evidence type="ECO:0000256" key="1">
    <source>
        <dbReference type="ARBA" id="ARBA00012374"/>
    </source>
</evidence>
<feature type="domain" description="Phosphatidic acid phosphatase type 2/haloperoxidase" evidence="5">
    <location>
        <begin position="87"/>
        <end position="202"/>
    </location>
</feature>
<dbReference type="RefSeq" id="WP_040009115.1">
    <property type="nucleotide sequence ID" value="NZ_CP009574.1"/>
</dbReference>
<keyword evidence="4" id="KW-0472">Membrane</keyword>
<reference evidence="6 7" key="1">
    <citation type="submission" date="2014-10" db="EMBL/GenBank/DDBJ databases">
        <title>Whole genome sequence of Francisella endociliophora strain FSC1006, isolated from a laboratory culture of the marine ciliate Euplotes raikovi.</title>
        <authorList>
            <person name="Granberg M."/>
            <person name="Backman S."/>
            <person name="Lundmark E."/>
            <person name="Nilsson E."/>
            <person name="Karlsson E."/>
            <person name="Thelaus J."/>
            <person name="Ohrman C."/>
            <person name="Larkeryd A."/>
            <person name="Stenberg P."/>
        </authorList>
    </citation>
    <scope>NUCLEOTIDE SEQUENCE [LARGE SCALE GENOMIC DNA]</scope>
    <source>
        <strain evidence="6 7">FSC1006</strain>
    </source>
</reference>
<organism evidence="6 7">
    <name type="scientific">Candidatus Francisella endociliophora</name>
    <dbReference type="NCBI Taxonomy" id="653937"/>
    <lineage>
        <taxon>Bacteria</taxon>
        <taxon>Pseudomonadati</taxon>
        <taxon>Pseudomonadota</taxon>
        <taxon>Gammaproteobacteria</taxon>
        <taxon>Thiotrichales</taxon>
        <taxon>Francisellaceae</taxon>
        <taxon>Francisella</taxon>
    </lineage>
</organism>
<dbReference type="SMART" id="SM00014">
    <property type="entry name" value="acidPPc"/>
    <property type="match status" value="1"/>
</dbReference>
<dbReference type="SUPFAM" id="SSF48317">
    <property type="entry name" value="Acid phosphatase/Vanadium-dependent haloperoxidase"/>
    <property type="match status" value="1"/>
</dbReference>